<evidence type="ECO:0000313" key="3">
    <source>
        <dbReference type="Proteomes" id="UP000499080"/>
    </source>
</evidence>
<dbReference type="Proteomes" id="UP000499080">
    <property type="component" value="Unassembled WGS sequence"/>
</dbReference>
<gene>
    <name evidence="2" type="ORF">AVEN_179590_1</name>
</gene>
<feature type="region of interest" description="Disordered" evidence="1">
    <location>
        <begin position="50"/>
        <end position="86"/>
    </location>
</feature>
<dbReference type="AlphaFoldDB" id="A0A4Y2BC82"/>
<reference evidence="2 3" key="1">
    <citation type="journal article" date="2019" name="Sci. Rep.">
        <title>Orb-weaving spider Araneus ventricosus genome elucidates the spidroin gene catalogue.</title>
        <authorList>
            <person name="Kono N."/>
            <person name="Nakamura H."/>
            <person name="Ohtoshi R."/>
            <person name="Moran D.A.P."/>
            <person name="Shinohara A."/>
            <person name="Yoshida Y."/>
            <person name="Fujiwara M."/>
            <person name="Mori M."/>
            <person name="Tomita M."/>
            <person name="Arakawa K."/>
        </authorList>
    </citation>
    <scope>NUCLEOTIDE SEQUENCE [LARGE SCALE GENOMIC DNA]</scope>
</reference>
<name>A0A4Y2BC82_ARAVE</name>
<dbReference type="EMBL" id="BGPR01000067">
    <property type="protein sequence ID" value="GBL89810.1"/>
    <property type="molecule type" value="Genomic_DNA"/>
</dbReference>
<sequence length="86" mass="9654">MNSPSLRCEKNRHKQKSFTHFFLKNCAHQRQTGITNSTRNVHSDAAARVLSRKRPAEGLPRSKRHSTGGATFARGDLFGRFTDSSP</sequence>
<keyword evidence="3" id="KW-1185">Reference proteome</keyword>
<proteinExistence type="predicted"/>
<accession>A0A4Y2BC82</accession>
<comment type="caution">
    <text evidence="2">The sequence shown here is derived from an EMBL/GenBank/DDBJ whole genome shotgun (WGS) entry which is preliminary data.</text>
</comment>
<organism evidence="2 3">
    <name type="scientific">Araneus ventricosus</name>
    <name type="common">Orbweaver spider</name>
    <name type="synonym">Epeira ventricosa</name>
    <dbReference type="NCBI Taxonomy" id="182803"/>
    <lineage>
        <taxon>Eukaryota</taxon>
        <taxon>Metazoa</taxon>
        <taxon>Ecdysozoa</taxon>
        <taxon>Arthropoda</taxon>
        <taxon>Chelicerata</taxon>
        <taxon>Arachnida</taxon>
        <taxon>Araneae</taxon>
        <taxon>Araneomorphae</taxon>
        <taxon>Entelegynae</taxon>
        <taxon>Araneoidea</taxon>
        <taxon>Araneidae</taxon>
        <taxon>Araneus</taxon>
    </lineage>
</organism>
<protein>
    <submittedName>
        <fullName evidence="2">Uncharacterized protein</fullName>
    </submittedName>
</protein>
<evidence type="ECO:0000256" key="1">
    <source>
        <dbReference type="SAM" id="MobiDB-lite"/>
    </source>
</evidence>
<evidence type="ECO:0000313" key="2">
    <source>
        <dbReference type="EMBL" id="GBL89810.1"/>
    </source>
</evidence>